<comment type="caution">
    <text evidence="3">The sequence shown here is derived from an EMBL/GenBank/DDBJ whole genome shotgun (WGS) entry which is preliminary data.</text>
</comment>
<feature type="compositionally biased region" description="Low complexity" evidence="1">
    <location>
        <begin position="1"/>
        <end position="21"/>
    </location>
</feature>
<evidence type="ECO:0000313" key="3">
    <source>
        <dbReference type="EMBL" id="KAF4623937.1"/>
    </source>
</evidence>
<feature type="compositionally biased region" description="Polar residues" evidence="1">
    <location>
        <begin position="165"/>
        <end position="175"/>
    </location>
</feature>
<dbReference type="GO" id="GO:0003700">
    <property type="term" value="F:DNA-binding transcription factor activity"/>
    <property type="evidence" value="ECO:0007669"/>
    <property type="project" value="InterPro"/>
</dbReference>
<evidence type="ECO:0000259" key="2">
    <source>
        <dbReference type="PROSITE" id="PS00036"/>
    </source>
</evidence>
<protein>
    <recommendedName>
        <fullName evidence="2">BZIP domain-containing protein</fullName>
    </recommendedName>
</protein>
<dbReference type="Gene3D" id="1.20.5.170">
    <property type="match status" value="1"/>
</dbReference>
<keyword evidence="4" id="KW-1185">Reference proteome</keyword>
<dbReference type="PROSITE" id="PS00036">
    <property type="entry name" value="BZIP_BASIC"/>
    <property type="match status" value="1"/>
</dbReference>
<dbReference type="AlphaFoldDB" id="A0A8H4VVP3"/>
<feature type="compositionally biased region" description="Polar residues" evidence="1">
    <location>
        <begin position="383"/>
        <end position="415"/>
    </location>
</feature>
<name>A0A8H4VVP3_9AGAR</name>
<reference evidence="3 4" key="1">
    <citation type="submission" date="2019-12" db="EMBL/GenBank/DDBJ databases">
        <authorList>
            <person name="Floudas D."/>
            <person name="Bentzer J."/>
            <person name="Ahren D."/>
            <person name="Johansson T."/>
            <person name="Persson P."/>
            <person name="Tunlid A."/>
        </authorList>
    </citation>
    <scope>NUCLEOTIDE SEQUENCE [LARGE SCALE GENOMIC DNA]</scope>
    <source>
        <strain evidence="3 4">CBS 102.39</strain>
    </source>
</reference>
<evidence type="ECO:0000313" key="4">
    <source>
        <dbReference type="Proteomes" id="UP000521872"/>
    </source>
</evidence>
<feature type="compositionally biased region" description="Polar residues" evidence="1">
    <location>
        <begin position="184"/>
        <end position="198"/>
    </location>
</feature>
<proteinExistence type="predicted"/>
<feature type="domain" description="BZIP" evidence="2">
    <location>
        <begin position="32"/>
        <end position="46"/>
    </location>
</feature>
<feature type="region of interest" description="Disordered" evidence="1">
    <location>
        <begin position="447"/>
        <end position="496"/>
    </location>
</feature>
<feature type="region of interest" description="Disordered" evidence="1">
    <location>
        <begin position="374"/>
        <end position="430"/>
    </location>
</feature>
<evidence type="ECO:0000256" key="1">
    <source>
        <dbReference type="SAM" id="MobiDB-lite"/>
    </source>
</evidence>
<feature type="compositionally biased region" description="Acidic residues" evidence="1">
    <location>
        <begin position="486"/>
        <end position="496"/>
    </location>
</feature>
<feature type="region of interest" description="Disordered" evidence="1">
    <location>
        <begin position="1"/>
        <end position="27"/>
    </location>
</feature>
<dbReference type="InterPro" id="IPR004827">
    <property type="entry name" value="bZIP"/>
</dbReference>
<feature type="region of interest" description="Disordered" evidence="1">
    <location>
        <begin position="160"/>
        <end position="201"/>
    </location>
</feature>
<dbReference type="InterPro" id="IPR046347">
    <property type="entry name" value="bZIP_sf"/>
</dbReference>
<dbReference type="EMBL" id="JAACJL010000001">
    <property type="protein sequence ID" value="KAF4623937.1"/>
    <property type="molecule type" value="Genomic_DNA"/>
</dbReference>
<organism evidence="3 4">
    <name type="scientific">Agrocybe pediades</name>
    <dbReference type="NCBI Taxonomy" id="84607"/>
    <lineage>
        <taxon>Eukaryota</taxon>
        <taxon>Fungi</taxon>
        <taxon>Dikarya</taxon>
        <taxon>Basidiomycota</taxon>
        <taxon>Agaricomycotina</taxon>
        <taxon>Agaricomycetes</taxon>
        <taxon>Agaricomycetidae</taxon>
        <taxon>Agaricales</taxon>
        <taxon>Agaricineae</taxon>
        <taxon>Strophariaceae</taxon>
        <taxon>Agrocybe</taxon>
    </lineage>
</organism>
<dbReference type="SUPFAM" id="SSF57959">
    <property type="entry name" value="Leucine zipper domain"/>
    <property type="match status" value="1"/>
</dbReference>
<accession>A0A8H4VVP3</accession>
<gene>
    <name evidence="3" type="ORF">D9613_001829</name>
</gene>
<dbReference type="Proteomes" id="UP000521872">
    <property type="component" value="Unassembled WGS sequence"/>
</dbReference>
<sequence>MPKSSPTSSPQSSSSHPKPLSEAARMTDVALRKKKNADAQAAFRARRANYIATLEETVTNLESVVLELQESWRLSRKEIADLQQENHRIRQEHREREKFWRVLYEARKTGRTAEVDDLPLPPPPLASPFTAGSQAPVMSQPSANVMIQQAYDNPLGYRGEDGSGSRETFNGSEFSGQPAHFPNNDPSCPTGASGSTASHRAGKYPPYSYPLTRDARWPVSTLAAGSAMGDSTTPPHSESPVYVNSPSLTATTEMQGYPPRFGGEDQKSTLNSVLENAPYVFPNADRFHHQDGMPSRSLSPTLSTLSSNASNALTSYQFAFHEANGGQDRPEFDYRRHSLPNCPEVTLHGGTADISLTGQGPDAVRYRLGRKDSYADRQPVPSIHQSSQHDSTVRSGGGDASSNAQLVRTRQNDANSHSHSRSRSSSPSQFSCTVAVIKAHAFGSLRRTRTKTKRTAEGAQRVAMDVLEARGMGVGPSTGSKRPRLDDDDHLEEETP</sequence>